<comment type="caution">
    <text evidence="10">The sequence shown here is derived from an EMBL/GenBank/DDBJ whole genome shotgun (WGS) entry which is preliminary data.</text>
</comment>
<evidence type="ECO:0000256" key="3">
    <source>
        <dbReference type="ARBA" id="ARBA00022786"/>
    </source>
</evidence>
<dbReference type="Pfam" id="PF01088">
    <property type="entry name" value="Peptidase_C12"/>
    <property type="match status" value="1"/>
</dbReference>
<organism evidence="10 11">
    <name type="scientific">Cladonia borealis</name>
    <dbReference type="NCBI Taxonomy" id="184061"/>
    <lineage>
        <taxon>Eukaryota</taxon>
        <taxon>Fungi</taxon>
        <taxon>Dikarya</taxon>
        <taxon>Ascomycota</taxon>
        <taxon>Pezizomycotina</taxon>
        <taxon>Lecanoromycetes</taxon>
        <taxon>OSLEUM clade</taxon>
        <taxon>Lecanoromycetidae</taxon>
        <taxon>Lecanorales</taxon>
        <taxon>Lecanorineae</taxon>
        <taxon>Cladoniaceae</taxon>
        <taxon>Cladonia</taxon>
    </lineage>
</organism>
<protein>
    <recommendedName>
        <fullName evidence="7">Ubiquitin carboxyl-terminal hydrolase</fullName>
        <ecNumber evidence="7">3.4.19.12</ecNumber>
    </recommendedName>
</protein>
<feature type="site" description="Important for enzyme activity" evidence="6">
    <location>
        <position position="230"/>
    </location>
</feature>
<dbReference type="SUPFAM" id="SSF54001">
    <property type="entry name" value="Cysteine proteinases"/>
    <property type="match status" value="1"/>
</dbReference>
<feature type="site" description="Transition state stabilizer" evidence="6">
    <location>
        <position position="113"/>
    </location>
</feature>
<dbReference type="EC" id="3.4.19.12" evidence="7"/>
<feature type="active site" description="Nucleophile" evidence="6">
    <location>
        <position position="124"/>
    </location>
</feature>
<gene>
    <name evidence="10" type="ORF">JMJ35_000053</name>
</gene>
<evidence type="ECO:0000256" key="6">
    <source>
        <dbReference type="PROSITE-ProRule" id="PRU01393"/>
    </source>
</evidence>
<dbReference type="InterPro" id="IPR036959">
    <property type="entry name" value="Peptidase_C12_UCH_sf"/>
</dbReference>
<dbReference type="GO" id="GO:0004843">
    <property type="term" value="F:cysteine-type deubiquitinase activity"/>
    <property type="evidence" value="ECO:0007669"/>
    <property type="project" value="UniProtKB-UniRule"/>
</dbReference>
<evidence type="ECO:0000313" key="11">
    <source>
        <dbReference type="Proteomes" id="UP001166286"/>
    </source>
</evidence>
<dbReference type="GO" id="GO:0006511">
    <property type="term" value="P:ubiquitin-dependent protein catabolic process"/>
    <property type="evidence" value="ECO:0007669"/>
    <property type="project" value="UniProtKB-UniRule"/>
</dbReference>
<dbReference type="PROSITE" id="PS52048">
    <property type="entry name" value="UCH_DOMAIN"/>
    <property type="match status" value="1"/>
</dbReference>
<evidence type="ECO:0000256" key="4">
    <source>
        <dbReference type="ARBA" id="ARBA00022801"/>
    </source>
</evidence>
<feature type="active site" description="Proton donor" evidence="6">
    <location>
        <position position="215"/>
    </location>
</feature>
<name>A0AA39V599_9LECA</name>
<dbReference type="CDD" id="cd09617">
    <property type="entry name" value="Peptidase_C12_UCH37_BAP1"/>
    <property type="match status" value="1"/>
</dbReference>
<proteinExistence type="inferred from homology"/>
<keyword evidence="5 6" id="KW-0788">Thiol protease</keyword>
<dbReference type="InterPro" id="IPR038765">
    <property type="entry name" value="Papain-like_cys_pep_sf"/>
</dbReference>
<keyword evidence="3 6" id="KW-0833">Ubl conjugation pathway</keyword>
<accession>A0AA39V599</accession>
<evidence type="ECO:0000256" key="7">
    <source>
        <dbReference type="RuleBase" id="RU361215"/>
    </source>
</evidence>
<evidence type="ECO:0000313" key="10">
    <source>
        <dbReference type="EMBL" id="KAK0516898.1"/>
    </source>
</evidence>
<feature type="domain" description="UCH catalytic" evidence="9">
    <location>
        <begin position="51"/>
        <end position="275"/>
    </location>
</feature>
<dbReference type="Proteomes" id="UP001166286">
    <property type="component" value="Unassembled WGS sequence"/>
</dbReference>
<sequence length="422" mass="47216">MGDRASGMVERTRRSHVGRSSIKTNGTCKEKTFLQAPPAPATFEDRRLWKGFCEIESEPAFFNVMLRRFGVQGVKVQEVVSLDDELLTFLPRPVYGLIFLFKWIEEDPDKQEQSCPEGTSSNACASVALLNIVNNIPNIELGDNLRGFKDFTSDFSPALRGDAIANFDFVKQIHNSFARKMDMLNGDLLLKNEATSKGRGKKRKAEEDENESGFHFIAFVPIGNQLWKLDGLERQPVCLGPIWGDWLSQAKPEIEARMAQYEEGQIEFAILSLVQDPLFNLVPALAENVKSITALSARLDFVKPDWQDFMASSSNGHAVTSEDVLGGVDLNYCLTQEDLNRAKLPEKVVDLCLSDVAQDIMAHRQQLITAQAALRMSIKEELQLNVSDEERAAARSCDYGAMMQSFVRKVMAKKRIEQAGQA</sequence>
<dbReference type="PANTHER" id="PTHR10589:SF29">
    <property type="entry name" value="UBIQUITIN CARBOXYL-TERMINAL HYDROLASE"/>
    <property type="match status" value="1"/>
</dbReference>
<evidence type="ECO:0000259" key="9">
    <source>
        <dbReference type="PROSITE" id="PS52048"/>
    </source>
</evidence>
<evidence type="ECO:0000256" key="1">
    <source>
        <dbReference type="ARBA" id="ARBA00000707"/>
    </source>
</evidence>
<dbReference type="AlphaFoldDB" id="A0AA39V599"/>
<dbReference type="PRINTS" id="PR00707">
    <property type="entry name" value="UBCTHYDRLASE"/>
</dbReference>
<dbReference type="PANTHER" id="PTHR10589">
    <property type="entry name" value="UBIQUITIN CARBOXYL-TERMINAL HYDROLASE"/>
    <property type="match status" value="1"/>
</dbReference>
<dbReference type="GO" id="GO:0016579">
    <property type="term" value="P:protein deubiquitination"/>
    <property type="evidence" value="ECO:0007669"/>
    <property type="project" value="TreeGrafter"/>
</dbReference>
<dbReference type="EMBL" id="JAFEKC020000001">
    <property type="protein sequence ID" value="KAK0516898.1"/>
    <property type="molecule type" value="Genomic_DNA"/>
</dbReference>
<dbReference type="Gene3D" id="3.40.532.10">
    <property type="entry name" value="Peptidase C12, ubiquitin carboxyl-terminal hydrolase"/>
    <property type="match status" value="1"/>
</dbReference>
<comment type="similarity">
    <text evidence="6 7">Belongs to the peptidase C12 family.</text>
</comment>
<feature type="region of interest" description="Disordered" evidence="8">
    <location>
        <begin position="1"/>
        <end position="21"/>
    </location>
</feature>
<evidence type="ECO:0000256" key="2">
    <source>
        <dbReference type="ARBA" id="ARBA00022670"/>
    </source>
</evidence>
<keyword evidence="2 6" id="KW-0645">Protease</keyword>
<keyword evidence="11" id="KW-1185">Reference proteome</keyword>
<comment type="catalytic activity">
    <reaction evidence="1 6 7">
        <text>Thiol-dependent hydrolysis of ester, thioester, amide, peptide and isopeptide bonds formed by the C-terminal Gly of ubiquitin (a 76-residue protein attached to proteins as an intracellular targeting signal).</text>
        <dbReference type="EC" id="3.4.19.12"/>
    </reaction>
</comment>
<dbReference type="InterPro" id="IPR001578">
    <property type="entry name" value="Peptidase_C12_UCH"/>
</dbReference>
<dbReference type="GO" id="GO:0005737">
    <property type="term" value="C:cytoplasm"/>
    <property type="evidence" value="ECO:0007669"/>
    <property type="project" value="TreeGrafter"/>
</dbReference>
<keyword evidence="4 6" id="KW-0378">Hydrolase</keyword>
<evidence type="ECO:0000256" key="5">
    <source>
        <dbReference type="ARBA" id="ARBA00022807"/>
    </source>
</evidence>
<dbReference type="FunFam" id="3.40.532.10:FF:000010">
    <property type="entry name" value="Ubiquitin carboxyl-terminal hydrolase"/>
    <property type="match status" value="1"/>
</dbReference>
<reference evidence="10" key="1">
    <citation type="submission" date="2023-03" db="EMBL/GenBank/DDBJ databases">
        <title>Complete genome of Cladonia borealis.</title>
        <authorList>
            <person name="Park H."/>
        </authorList>
    </citation>
    <scope>NUCLEOTIDE SEQUENCE</scope>
    <source>
        <strain evidence="10">ANT050790</strain>
    </source>
</reference>
<evidence type="ECO:0000256" key="8">
    <source>
        <dbReference type="SAM" id="MobiDB-lite"/>
    </source>
</evidence>